<feature type="region of interest" description="Disordered" evidence="1">
    <location>
        <begin position="131"/>
        <end position="155"/>
    </location>
</feature>
<gene>
    <name evidence="2" type="ORF">BofuT4_P093450.1</name>
</gene>
<evidence type="ECO:0000256" key="1">
    <source>
        <dbReference type="SAM" id="MobiDB-lite"/>
    </source>
</evidence>
<dbReference type="HOGENOM" id="CLU_1562653_0_0_1"/>
<dbReference type="InParanoid" id="G2YE75"/>
<feature type="compositionally biased region" description="Polar residues" evidence="1">
    <location>
        <begin position="140"/>
        <end position="155"/>
    </location>
</feature>
<proteinExistence type="predicted"/>
<evidence type="ECO:0000313" key="2">
    <source>
        <dbReference type="EMBL" id="CCD50073.1"/>
    </source>
</evidence>
<accession>G2YE75</accession>
<dbReference type="AlphaFoldDB" id="G2YE75"/>
<reference evidence="3" key="1">
    <citation type="journal article" date="2011" name="PLoS Genet.">
        <title>Genomic analysis of the necrotrophic fungal pathogens Sclerotinia sclerotiorum and Botrytis cinerea.</title>
        <authorList>
            <person name="Amselem J."/>
            <person name="Cuomo C.A."/>
            <person name="van Kan J.A."/>
            <person name="Viaud M."/>
            <person name="Benito E.P."/>
            <person name="Couloux A."/>
            <person name="Coutinho P.M."/>
            <person name="de Vries R.P."/>
            <person name="Dyer P.S."/>
            <person name="Fillinger S."/>
            <person name="Fournier E."/>
            <person name="Gout L."/>
            <person name="Hahn M."/>
            <person name="Kohn L."/>
            <person name="Lapalu N."/>
            <person name="Plummer K.M."/>
            <person name="Pradier J.M."/>
            <person name="Quevillon E."/>
            <person name="Sharon A."/>
            <person name="Simon A."/>
            <person name="ten Have A."/>
            <person name="Tudzynski B."/>
            <person name="Tudzynski P."/>
            <person name="Wincker P."/>
            <person name="Andrew M."/>
            <person name="Anthouard V."/>
            <person name="Beever R.E."/>
            <person name="Beffa R."/>
            <person name="Benoit I."/>
            <person name="Bouzid O."/>
            <person name="Brault B."/>
            <person name="Chen Z."/>
            <person name="Choquer M."/>
            <person name="Collemare J."/>
            <person name="Cotton P."/>
            <person name="Danchin E.G."/>
            <person name="Da Silva C."/>
            <person name="Gautier A."/>
            <person name="Giraud C."/>
            <person name="Giraud T."/>
            <person name="Gonzalez C."/>
            <person name="Grossetete S."/>
            <person name="Guldener U."/>
            <person name="Henrissat B."/>
            <person name="Howlett B.J."/>
            <person name="Kodira C."/>
            <person name="Kretschmer M."/>
            <person name="Lappartient A."/>
            <person name="Leroch M."/>
            <person name="Levis C."/>
            <person name="Mauceli E."/>
            <person name="Neuveglise C."/>
            <person name="Oeser B."/>
            <person name="Pearson M."/>
            <person name="Poulain J."/>
            <person name="Poussereau N."/>
            <person name="Quesneville H."/>
            <person name="Rascle C."/>
            <person name="Schumacher J."/>
            <person name="Segurens B."/>
            <person name="Sexton A."/>
            <person name="Silva E."/>
            <person name="Sirven C."/>
            <person name="Soanes D.M."/>
            <person name="Talbot N.J."/>
            <person name="Templeton M."/>
            <person name="Yandava C."/>
            <person name="Yarden O."/>
            <person name="Zeng Q."/>
            <person name="Rollins J.A."/>
            <person name="Lebrun M.H."/>
            <person name="Dickman M."/>
        </authorList>
    </citation>
    <scope>NUCLEOTIDE SEQUENCE [LARGE SCALE GENOMIC DNA]</scope>
    <source>
        <strain evidence="3">T4</strain>
    </source>
</reference>
<sequence length="171" mass="19045">MCNCIQIVINSPHGIHSVEVCVTPCRTLRAQILDLHPPRPHVIIVYTITAILGSQSLGLLNKKVCTHMPFGEIACTPVLKELGPAALVLSSELVSIFVSTIRTFPNASKGSIWSPVSHMLTIEASEYNHHQKDTHPSFPYTKSSNQTHNTTQHSTIQYSAQRIVHTQEWMR</sequence>
<dbReference type="Proteomes" id="UP000008177">
    <property type="component" value="Unplaced contigs"/>
</dbReference>
<organism evidence="2 3">
    <name type="scientific">Botryotinia fuckeliana (strain T4)</name>
    <name type="common">Noble rot fungus</name>
    <name type="synonym">Botrytis cinerea</name>
    <dbReference type="NCBI Taxonomy" id="999810"/>
    <lineage>
        <taxon>Eukaryota</taxon>
        <taxon>Fungi</taxon>
        <taxon>Dikarya</taxon>
        <taxon>Ascomycota</taxon>
        <taxon>Pezizomycotina</taxon>
        <taxon>Leotiomycetes</taxon>
        <taxon>Helotiales</taxon>
        <taxon>Sclerotiniaceae</taxon>
        <taxon>Botrytis</taxon>
    </lineage>
</organism>
<evidence type="ECO:0000313" key="3">
    <source>
        <dbReference type="Proteomes" id="UP000008177"/>
    </source>
</evidence>
<name>G2YE75_BOTF4</name>
<dbReference type="EMBL" id="FQ790322">
    <property type="protein sequence ID" value="CCD50073.1"/>
    <property type="molecule type" value="Genomic_DNA"/>
</dbReference>
<protein>
    <submittedName>
        <fullName evidence="2">Uncharacterized protein</fullName>
    </submittedName>
</protein>